<dbReference type="SUPFAM" id="SSF69618">
    <property type="entry name" value="HemD-like"/>
    <property type="match status" value="1"/>
</dbReference>
<comment type="catalytic activity">
    <reaction evidence="8 9">
        <text>hydroxymethylbilane = uroporphyrinogen III + H2O</text>
        <dbReference type="Rhea" id="RHEA:18965"/>
        <dbReference type="ChEBI" id="CHEBI:15377"/>
        <dbReference type="ChEBI" id="CHEBI:57308"/>
        <dbReference type="ChEBI" id="CHEBI:57845"/>
        <dbReference type="EC" id="4.2.1.75"/>
    </reaction>
</comment>
<dbReference type="CDD" id="cd06578">
    <property type="entry name" value="HemD"/>
    <property type="match status" value="1"/>
</dbReference>
<dbReference type="PANTHER" id="PTHR38042:SF1">
    <property type="entry name" value="UROPORPHYRINOGEN-III SYNTHASE, CHLOROPLASTIC"/>
    <property type="match status" value="1"/>
</dbReference>
<dbReference type="AlphaFoldDB" id="A0A7X6I8T9"/>
<evidence type="ECO:0000256" key="3">
    <source>
        <dbReference type="ARBA" id="ARBA00013109"/>
    </source>
</evidence>
<dbReference type="Proteomes" id="UP000521868">
    <property type="component" value="Unassembled WGS sequence"/>
</dbReference>
<reference evidence="11 12" key="1">
    <citation type="journal article" date="2020" name="Nature">
        <title>Bacterial chemolithoautotrophy via manganese oxidation.</title>
        <authorList>
            <person name="Yu H."/>
            <person name="Leadbetter J.R."/>
        </authorList>
    </citation>
    <scope>NUCLEOTIDE SEQUENCE [LARGE SCALE GENOMIC DNA]</scope>
    <source>
        <strain evidence="11 12">RBP-1</strain>
    </source>
</reference>
<keyword evidence="12" id="KW-1185">Reference proteome</keyword>
<dbReference type="GO" id="GO:0006780">
    <property type="term" value="P:uroporphyrinogen III biosynthetic process"/>
    <property type="evidence" value="ECO:0007669"/>
    <property type="project" value="UniProtKB-UniRule"/>
</dbReference>
<dbReference type="EC" id="4.2.1.75" evidence="3 9"/>
<dbReference type="Pfam" id="PF02602">
    <property type="entry name" value="HEM4"/>
    <property type="match status" value="1"/>
</dbReference>
<evidence type="ECO:0000256" key="1">
    <source>
        <dbReference type="ARBA" id="ARBA00004772"/>
    </source>
</evidence>
<comment type="pathway">
    <text evidence="1 9">Porphyrin-containing compound metabolism; protoporphyrin-IX biosynthesis; coproporphyrinogen-III from 5-aminolevulinate: step 3/4.</text>
</comment>
<keyword evidence="4 9" id="KW-0456">Lyase</keyword>
<evidence type="ECO:0000256" key="4">
    <source>
        <dbReference type="ARBA" id="ARBA00023239"/>
    </source>
</evidence>
<comment type="function">
    <text evidence="6 9">Catalyzes cyclization of the linear tetrapyrrole, hydroxymethylbilane, to the macrocyclic uroporphyrinogen III.</text>
</comment>
<dbReference type="GO" id="GO:0006782">
    <property type="term" value="P:protoporphyrinogen IX biosynthetic process"/>
    <property type="evidence" value="ECO:0007669"/>
    <property type="project" value="UniProtKB-UniRule"/>
</dbReference>
<feature type="domain" description="Tetrapyrrole biosynthesis uroporphyrinogen III synthase" evidence="10">
    <location>
        <begin position="15"/>
        <end position="247"/>
    </location>
</feature>
<dbReference type="InterPro" id="IPR003754">
    <property type="entry name" value="4pyrrol_synth_uPrphyn_synth"/>
</dbReference>
<comment type="caution">
    <text evidence="11">The sequence shown here is derived from an EMBL/GenBank/DDBJ whole genome shotgun (WGS) entry which is preliminary data.</text>
</comment>
<dbReference type="UniPathway" id="UPA00251">
    <property type="reaction ID" value="UER00320"/>
</dbReference>
<evidence type="ECO:0000256" key="2">
    <source>
        <dbReference type="ARBA" id="ARBA00008133"/>
    </source>
</evidence>
<dbReference type="RefSeq" id="WP_168110073.1">
    <property type="nucleotide sequence ID" value="NZ_VTOX01000013.1"/>
</dbReference>
<evidence type="ECO:0000259" key="10">
    <source>
        <dbReference type="Pfam" id="PF02602"/>
    </source>
</evidence>
<proteinExistence type="inferred from homology"/>
<sequence length="254" mass="26565">MRVFVTRPEREARRWVDELRLRGFDALSVPLIAIAPVADAAPLRGAWQGLPACRAAMFVSGNAVRHFFAAAPAGAGWPVATRAWATGAGTLGALVSAGVPRECIDAPGADAVQFDSETLWPQVRQQVRAGDRVLIVRGGDAGGVAAGRDWLARQLAAAGAVVETVASYRRAPPVLDGEQRADALAGANGGVWLFSSSEAIGHLRGLFPGQSWQAARAVATHPRIAQAAREAGFGVVCESRPSVEGVTAVLESFQ</sequence>
<accession>A0A7X6I8T9</accession>
<evidence type="ECO:0000256" key="7">
    <source>
        <dbReference type="ARBA" id="ARBA00040167"/>
    </source>
</evidence>
<evidence type="ECO:0000256" key="6">
    <source>
        <dbReference type="ARBA" id="ARBA00037589"/>
    </source>
</evidence>
<dbReference type="Gene3D" id="3.40.50.10090">
    <property type="match status" value="2"/>
</dbReference>
<evidence type="ECO:0000313" key="11">
    <source>
        <dbReference type="EMBL" id="NKE68951.1"/>
    </source>
</evidence>
<evidence type="ECO:0000313" key="12">
    <source>
        <dbReference type="Proteomes" id="UP000521868"/>
    </source>
</evidence>
<evidence type="ECO:0000256" key="8">
    <source>
        <dbReference type="ARBA" id="ARBA00048617"/>
    </source>
</evidence>
<organism evidence="11 12">
    <name type="scientific">Ramlibacter lithotrophicus</name>
    <dbReference type="NCBI Taxonomy" id="2606681"/>
    <lineage>
        <taxon>Bacteria</taxon>
        <taxon>Pseudomonadati</taxon>
        <taxon>Pseudomonadota</taxon>
        <taxon>Betaproteobacteria</taxon>
        <taxon>Burkholderiales</taxon>
        <taxon>Comamonadaceae</taxon>
        <taxon>Ramlibacter</taxon>
    </lineage>
</organism>
<dbReference type="InterPro" id="IPR039793">
    <property type="entry name" value="UROS/Hem4"/>
</dbReference>
<keyword evidence="5 9" id="KW-0627">Porphyrin biosynthesis</keyword>
<gene>
    <name evidence="11" type="ORF">RAMLITH_24370</name>
</gene>
<comment type="similarity">
    <text evidence="2 9">Belongs to the uroporphyrinogen-III synthase family.</text>
</comment>
<protein>
    <recommendedName>
        <fullName evidence="7 9">Uroporphyrinogen-III synthase</fullName>
        <ecNumber evidence="3 9">4.2.1.75</ecNumber>
    </recommendedName>
</protein>
<dbReference type="EMBL" id="VTOX01000013">
    <property type="protein sequence ID" value="NKE68951.1"/>
    <property type="molecule type" value="Genomic_DNA"/>
</dbReference>
<evidence type="ECO:0000256" key="9">
    <source>
        <dbReference type="RuleBase" id="RU366031"/>
    </source>
</evidence>
<name>A0A7X6I8T9_9BURK</name>
<dbReference type="PANTHER" id="PTHR38042">
    <property type="entry name" value="UROPORPHYRINOGEN-III SYNTHASE, CHLOROPLASTIC"/>
    <property type="match status" value="1"/>
</dbReference>
<dbReference type="InterPro" id="IPR036108">
    <property type="entry name" value="4pyrrol_syn_uPrphyn_synt_sf"/>
</dbReference>
<evidence type="ECO:0000256" key="5">
    <source>
        <dbReference type="ARBA" id="ARBA00023244"/>
    </source>
</evidence>
<dbReference type="GO" id="GO:0004852">
    <property type="term" value="F:uroporphyrinogen-III synthase activity"/>
    <property type="evidence" value="ECO:0007669"/>
    <property type="project" value="UniProtKB-UniRule"/>
</dbReference>